<keyword evidence="7" id="KW-0472">Membrane</keyword>
<dbReference type="RefSeq" id="WP_089314658.1">
    <property type="nucleotide sequence ID" value="NZ_FZNP01000011.1"/>
</dbReference>
<proteinExistence type="predicted"/>
<evidence type="ECO:0000256" key="5">
    <source>
        <dbReference type="PROSITE-ProRule" id="PRU10141"/>
    </source>
</evidence>
<dbReference type="Proteomes" id="UP000198420">
    <property type="component" value="Unassembled WGS sequence"/>
</dbReference>
<dbReference type="SUPFAM" id="SSF56112">
    <property type="entry name" value="Protein kinase-like (PK-like)"/>
    <property type="match status" value="1"/>
</dbReference>
<name>A0A239BYA6_9ACTN</name>
<feature type="compositionally biased region" description="Low complexity" evidence="6">
    <location>
        <begin position="361"/>
        <end position="383"/>
    </location>
</feature>
<evidence type="ECO:0000256" key="3">
    <source>
        <dbReference type="ARBA" id="ARBA00022777"/>
    </source>
</evidence>
<dbReference type="PROSITE" id="PS00108">
    <property type="entry name" value="PROTEIN_KINASE_ST"/>
    <property type="match status" value="1"/>
</dbReference>
<keyword evidence="1" id="KW-0808">Transferase</keyword>
<evidence type="ECO:0000259" key="8">
    <source>
        <dbReference type="PROSITE" id="PS50011"/>
    </source>
</evidence>
<feature type="transmembrane region" description="Helical" evidence="7">
    <location>
        <begin position="338"/>
        <end position="359"/>
    </location>
</feature>
<dbReference type="InterPro" id="IPR011009">
    <property type="entry name" value="Kinase-like_dom_sf"/>
</dbReference>
<feature type="domain" description="Protein kinase" evidence="8">
    <location>
        <begin position="20"/>
        <end position="270"/>
    </location>
</feature>
<dbReference type="Gene3D" id="1.10.510.10">
    <property type="entry name" value="Transferase(Phosphotransferase) domain 1"/>
    <property type="match status" value="1"/>
</dbReference>
<accession>A0A239BYA6</accession>
<evidence type="ECO:0000256" key="7">
    <source>
        <dbReference type="SAM" id="Phobius"/>
    </source>
</evidence>
<dbReference type="EMBL" id="FZNP01000011">
    <property type="protein sequence ID" value="SNS12408.1"/>
    <property type="molecule type" value="Genomic_DNA"/>
</dbReference>
<dbReference type="PANTHER" id="PTHR43289:SF34">
    <property type="entry name" value="SERINE_THREONINE-PROTEIN KINASE YBDM-RELATED"/>
    <property type="match status" value="1"/>
</dbReference>
<evidence type="ECO:0000256" key="4">
    <source>
        <dbReference type="ARBA" id="ARBA00022840"/>
    </source>
</evidence>
<gene>
    <name evidence="9" type="ORF">SAMN06265355_111155</name>
</gene>
<evidence type="ECO:0000256" key="1">
    <source>
        <dbReference type="ARBA" id="ARBA00022679"/>
    </source>
</evidence>
<dbReference type="CDD" id="cd14014">
    <property type="entry name" value="STKc_PknB_like"/>
    <property type="match status" value="1"/>
</dbReference>
<evidence type="ECO:0000313" key="9">
    <source>
        <dbReference type="EMBL" id="SNS12408.1"/>
    </source>
</evidence>
<evidence type="ECO:0000256" key="2">
    <source>
        <dbReference type="ARBA" id="ARBA00022741"/>
    </source>
</evidence>
<organism evidence="9 10">
    <name type="scientific">Actinomadura mexicana</name>
    <dbReference type="NCBI Taxonomy" id="134959"/>
    <lineage>
        <taxon>Bacteria</taxon>
        <taxon>Bacillati</taxon>
        <taxon>Actinomycetota</taxon>
        <taxon>Actinomycetes</taxon>
        <taxon>Streptosporangiales</taxon>
        <taxon>Thermomonosporaceae</taxon>
        <taxon>Actinomadura</taxon>
    </lineage>
</organism>
<sequence length="564" mass="60161">MSGTGLRVLTTADPARVGPYRLLARLGAGGMGQVYLGRSQGRRLVAVKLVHPHFADNAVFRRRFTKEIAAASRITGFYTAQVIDADADADPPWLATEYIAGPSLQDAVEENGALPEIPVAALGAGLAEGLRAVHAQNVIHRDLKPGNVLLAQDGPRIIDFGIARAMDAPTQSLTLMGTPGYMSPEQYLGGDLEPASDVFCLAAVLTFAATGRHPFGEGPAEALGYRVRHQNPDLTDVPASLRPLIAAGLEKNPGDRPATEDFLDRCSALVADEGMALPETFTTMIAKRVAQTEVFTGKAGTDDHGARPPRDEGERPPAARPQPLPRPVRRKRPPARPAAAVMAGVVGVVLVALLIAVVGNRDSEGSNNDDAASTSAASRSTGRAGDGGSTRPSPTPDRTWKAFDDTSVNDCLDASGDPWNPGGWLGDMPRAVSCGESDAYLRVTGVGKTSSACDSKPLDGESYWESPTYDGGRIYLCVERQFRDGECFLGKKGRKTGSAAISGYGLMTSWRCNKSDLPREYSYVLQYTGYYKSRCPRGSMTWDFRQGVLCARIVKAKGPAAREE</sequence>
<dbReference type="OrthoDB" id="3454170at2"/>
<keyword evidence="3 9" id="KW-0418">Kinase</keyword>
<dbReference type="InterPro" id="IPR000719">
    <property type="entry name" value="Prot_kinase_dom"/>
</dbReference>
<dbReference type="InterPro" id="IPR008271">
    <property type="entry name" value="Ser/Thr_kinase_AS"/>
</dbReference>
<keyword evidence="4 5" id="KW-0067">ATP-binding</keyword>
<reference evidence="10" key="1">
    <citation type="submission" date="2017-06" db="EMBL/GenBank/DDBJ databases">
        <authorList>
            <person name="Varghese N."/>
            <person name="Submissions S."/>
        </authorList>
    </citation>
    <scope>NUCLEOTIDE SEQUENCE [LARGE SCALE GENOMIC DNA]</scope>
    <source>
        <strain evidence="10">DSM 44485</strain>
    </source>
</reference>
<feature type="compositionally biased region" description="Basic and acidic residues" evidence="6">
    <location>
        <begin position="300"/>
        <end position="317"/>
    </location>
</feature>
<dbReference type="PANTHER" id="PTHR43289">
    <property type="entry name" value="MITOGEN-ACTIVATED PROTEIN KINASE KINASE KINASE 20-RELATED"/>
    <property type="match status" value="1"/>
</dbReference>
<evidence type="ECO:0000256" key="6">
    <source>
        <dbReference type="SAM" id="MobiDB-lite"/>
    </source>
</evidence>
<dbReference type="Gene3D" id="3.30.200.20">
    <property type="entry name" value="Phosphorylase Kinase, domain 1"/>
    <property type="match status" value="1"/>
</dbReference>
<dbReference type="PROSITE" id="PS50011">
    <property type="entry name" value="PROTEIN_KINASE_DOM"/>
    <property type="match status" value="1"/>
</dbReference>
<dbReference type="SMART" id="SM00220">
    <property type="entry name" value="S_TKc"/>
    <property type="match status" value="1"/>
</dbReference>
<keyword evidence="7" id="KW-0812">Transmembrane</keyword>
<dbReference type="AlphaFoldDB" id="A0A239BYA6"/>
<dbReference type="PROSITE" id="PS00107">
    <property type="entry name" value="PROTEIN_KINASE_ATP"/>
    <property type="match status" value="1"/>
</dbReference>
<feature type="region of interest" description="Disordered" evidence="6">
    <location>
        <begin position="294"/>
        <end position="335"/>
    </location>
</feature>
<feature type="region of interest" description="Disordered" evidence="6">
    <location>
        <begin position="361"/>
        <end position="403"/>
    </location>
</feature>
<evidence type="ECO:0000313" key="10">
    <source>
        <dbReference type="Proteomes" id="UP000198420"/>
    </source>
</evidence>
<dbReference type="Pfam" id="PF00069">
    <property type="entry name" value="Pkinase"/>
    <property type="match status" value="1"/>
</dbReference>
<protein>
    <submittedName>
        <fullName evidence="9">Protein kinase domain-containing protein</fullName>
    </submittedName>
</protein>
<keyword evidence="7" id="KW-1133">Transmembrane helix</keyword>
<keyword evidence="10" id="KW-1185">Reference proteome</keyword>
<keyword evidence="2 5" id="KW-0547">Nucleotide-binding</keyword>
<dbReference type="InterPro" id="IPR017441">
    <property type="entry name" value="Protein_kinase_ATP_BS"/>
</dbReference>
<feature type="binding site" evidence="5">
    <location>
        <position position="48"/>
    </location>
    <ligand>
        <name>ATP</name>
        <dbReference type="ChEBI" id="CHEBI:30616"/>
    </ligand>
</feature>
<dbReference type="GO" id="GO:0004674">
    <property type="term" value="F:protein serine/threonine kinase activity"/>
    <property type="evidence" value="ECO:0007669"/>
    <property type="project" value="TreeGrafter"/>
</dbReference>
<dbReference type="GO" id="GO:0005524">
    <property type="term" value="F:ATP binding"/>
    <property type="evidence" value="ECO:0007669"/>
    <property type="project" value="UniProtKB-UniRule"/>
</dbReference>